<accession>A0A0G4PLX3</accession>
<proteinExistence type="predicted"/>
<dbReference type="Proteomes" id="UP000053732">
    <property type="component" value="Unassembled WGS sequence"/>
</dbReference>
<sequence length="107" mass="11957">MMGKFLVIGGPVTRLWLSEVARCTQRGFFEATAGECDELDTISYQHGMNGDCIDEDNYEKRLECSHCLGPSLSRQTPKDRGMPVVLYSARPFRGTAGECNEPEYNMA</sequence>
<organism evidence="1 2">
    <name type="scientific">Penicillium camemberti (strain FM 013)</name>
    <dbReference type="NCBI Taxonomy" id="1429867"/>
    <lineage>
        <taxon>Eukaryota</taxon>
        <taxon>Fungi</taxon>
        <taxon>Dikarya</taxon>
        <taxon>Ascomycota</taxon>
        <taxon>Pezizomycotina</taxon>
        <taxon>Eurotiomycetes</taxon>
        <taxon>Eurotiomycetidae</taxon>
        <taxon>Eurotiales</taxon>
        <taxon>Aspergillaceae</taxon>
        <taxon>Penicillium</taxon>
    </lineage>
</organism>
<evidence type="ECO:0000313" key="2">
    <source>
        <dbReference type="Proteomes" id="UP000053732"/>
    </source>
</evidence>
<reference evidence="1 2" key="1">
    <citation type="journal article" date="2014" name="Nat. Commun.">
        <title>Multiple recent horizontal transfers of a large genomic region in cheese making fungi.</title>
        <authorList>
            <person name="Cheeseman K."/>
            <person name="Ropars J."/>
            <person name="Renault P."/>
            <person name="Dupont J."/>
            <person name="Gouzy J."/>
            <person name="Branca A."/>
            <person name="Abraham A.L."/>
            <person name="Ceppi M."/>
            <person name="Conseiller E."/>
            <person name="Debuchy R."/>
            <person name="Malagnac F."/>
            <person name="Goarin A."/>
            <person name="Silar P."/>
            <person name="Lacoste S."/>
            <person name="Sallet E."/>
            <person name="Bensimon A."/>
            <person name="Giraud T."/>
            <person name="Brygoo Y."/>
        </authorList>
    </citation>
    <scope>NUCLEOTIDE SEQUENCE [LARGE SCALE GENOMIC DNA]</scope>
    <source>
        <strain evidence="2">FM 013</strain>
    </source>
</reference>
<keyword evidence="2" id="KW-1185">Reference proteome</keyword>
<evidence type="ECO:0000313" key="1">
    <source>
        <dbReference type="EMBL" id="CRL27412.1"/>
    </source>
</evidence>
<name>A0A0G4PLX3_PENC3</name>
<gene>
    <name evidence="1" type="ORF">PCAMFM013_S022g000092</name>
</gene>
<dbReference type="EMBL" id="HG793155">
    <property type="protein sequence ID" value="CRL27412.1"/>
    <property type="molecule type" value="Genomic_DNA"/>
</dbReference>
<dbReference type="AlphaFoldDB" id="A0A0G4PLX3"/>
<protein>
    <submittedName>
        <fullName evidence="1">Str. FM013</fullName>
    </submittedName>
</protein>